<reference evidence="3" key="1">
    <citation type="journal article" date="2024" name="IScience">
        <title>Strigolactones Initiate the Formation of Haustorium-like Structures in Castilleja.</title>
        <authorList>
            <person name="Buerger M."/>
            <person name="Peterson D."/>
            <person name="Chory J."/>
        </authorList>
    </citation>
    <scope>NUCLEOTIDE SEQUENCE [LARGE SCALE GENOMIC DNA]</scope>
</reference>
<protein>
    <recommendedName>
        <fullName evidence="1">F-box/LRR-repeat protein 15/At3g58940/PEG3-like LRR domain-containing protein</fullName>
    </recommendedName>
</protein>
<feature type="domain" description="F-box/LRR-repeat protein 15/At3g58940/PEG3-like LRR" evidence="1">
    <location>
        <begin position="207"/>
        <end position="289"/>
    </location>
</feature>
<evidence type="ECO:0000313" key="2">
    <source>
        <dbReference type="EMBL" id="KAL3634983.1"/>
    </source>
</evidence>
<comment type="caution">
    <text evidence="2">The sequence shown here is derived from an EMBL/GenBank/DDBJ whole genome shotgun (WGS) entry which is preliminary data.</text>
</comment>
<gene>
    <name evidence="2" type="ORF">CASFOL_022037</name>
</gene>
<accession>A0ABD3CZ44</accession>
<dbReference type="Gene3D" id="3.80.10.10">
    <property type="entry name" value="Ribonuclease Inhibitor"/>
    <property type="match status" value="2"/>
</dbReference>
<dbReference type="PANTHER" id="PTHR34145:SF28">
    <property type="entry name" value="F-BOX DOMAIN-CONTAINING PROTEIN"/>
    <property type="match status" value="1"/>
</dbReference>
<proteinExistence type="predicted"/>
<dbReference type="InterPro" id="IPR053772">
    <property type="entry name" value="At1g61320/At1g61330-like"/>
</dbReference>
<dbReference type="PANTHER" id="PTHR34145">
    <property type="entry name" value="OS02G0105600 PROTEIN"/>
    <property type="match status" value="1"/>
</dbReference>
<organism evidence="2 3">
    <name type="scientific">Castilleja foliolosa</name>
    <dbReference type="NCBI Taxonomy" id="1961234"/>
    <lineage>
        <taxon>Eukaryota</taxon>
        <taxon>Viridiplantae</taxon>
        <taxon>Streptophyta</taxon>
        <taxon>Embryophyta</taxon>
        <taxon>Tracheophyta</taxon>
        <taxon>Spermatophyta</taxon>
        <taxon>Magnoliopsida</taxon>
        <taxon>eudicotyledons</taxon>
        <taxon>Gunneridae</taxon>
        <taxon>Pentapetalae</taxon>
        <taxon>asterids</taxon>
        <taxon>lamiids</taxon>
        <taxon>Lamiales</taxon>
        <taxon>Orobanchaceae</taxon>
        <taxon>Pedicularideae</taxon>
        <taxon>Castillejinae</taxon>
        <taxon>Castilleja</taxon>
    </lineage>
</organism>
<keyword evidence="3" id="KW-1185">Reference proteome</keyword>
<dbReference type="Proteomes" id="UP001632038">
    <property type="component" value="Unassembled WGS sequence"/>
</dbReference>
<dbReference type="EMBL" id="JAVIJP010000028">
    <property type="protein sequence ID" value="KAL3634983.1"/>
    <property type="molecule type" value="Genomic_DNA"/>
</dbReference>
<dbReference type="SUPFAM" id="SSF52047">
    <property type="entry name" value="RNI-like"/>
    <property type="match status" value="1"/>
</dbReference>
<dbReference type="InterPro" id="IPR013101">
    <property type="entry name" value="LRR_PRU1-like"/>
</dbReference>
<dbReference type="InterPro" id="IPR055411">
    <property type="entry name" value="LRR_FXL15/At3g58940/PEG3-like"/>
</dbReference>
<dbReference type="AlphaFoldDB" id="A0ABD3CZ44"/>
<dbReference type="InterPro" id="IPR032675">
    <property type="entry name" value="LRR_dom_sf"/>
</dbReference>
<dbReference type="Pfam" id="PF07723">
    <property type="entry name" value="LRR_2"/>
    <property type="match status" value="2"/>
</dbReference>
<sequence>MLKNLLTLSLHEVEITDEIFEKIISSCPLIENLDLLNYTGLKSIKLSKHYNIKNFGCTGNEEIIVEIENPQTLESFRIQNYRDWFLHHKNMHFPHLKSLNLYKVHLPADIFDNFSSFFPCLNELILNFCDGLKEFLLQQCDLTKLKSTFNIILNNLQTLRLHFVYITDEIFDKIISGCPLIENLDLTWCYFLKSIKLRKHCNIKKFSYIDTLESVYINCRDWFCHRNTHFPHLKSLKLYSVQLPAETFDNFSSFFPCLNELELDSCHGLKEFRLFSSSIKCLTMNMYSINTGKMIKAFIDTPNIRYFEYSGQGFLPSIKFTTTSNEWKSQISLGYKREHSDNDATSWFLKLHKLLQALSQSHISLSLDPNEYKKLHINDSYGSFFKPVVVEHLNFKYSSESSILNCFFRISRPRYIHMDLYDDGMYRDEPKLNNLAVFMSKLIPSEIGCYFWLKDLEEVGIDVREEAKEWKSVKGTSLLALPLQQGIRFRLKWRDQLSKFT</sequence>
<evidence type="ECO:0000259" key="1">
    <source>
        <dbReference type="Pfam" id="PF24758"/>
    </source>
</evidence>
<name>A0ABD3CZ44_9LAMI</name>
<dbReference type="Pfam" id="PF24758">
    <property type="entry name" value="LRR_At5g56370"/>
    <property type="match status" value="1"/>
</dbReference>
<evidence type="ECO:0000313" key="3">
    <source>
        <dbReference type="Proteomes" id="UP001632038"/>
    </source>
</evidence>